<dbReference type="STRING" id="765440.A0A0C3EW41"/>
<dbReference type="OrthoDB" id="10260758at2759"/>
<dbReference type="AlphaFoldDB" id="A0A0C3EW41"/>
<dbReference type="Proteomes" id="UP000054166">
    <property type="component" value="Unassembled WGS sequence"/>
</dbReference>
<dbReference type="SUPFAM" id="SSF52540">
    <property type="entry name" value="P-loop containing nucleoside triphosphate hydrolases"/>
    <property type="match status" value="1"/>
</dbReference>
<protein>
    <recommendedName>
        <fullName evidence="3">NB-ARC domain-containing protein</fullName>
    </recommendedName>
</protein>
<evidence type="ECO:0000256" key="2">
    <source>
        <dbReference type="ARBA" id="ARBA00022803"/>
    </source>
</evidence>
<dbReference type="InParanoid" id="A0A0C3EW41"/>
<reference evidence="4 5" key="1">
    <citation type="submission" date="2014-04" db="EMBL/GenBank/DDBJ databases">
        <authorList>
            <consortium name="DOE Joint Genome Institute"/>
            <person name="Kuo A."/>
            <person name="Tarkka M."/>
            <person name="Buscot F."/>
            <person name="Kohler A."/>
            <person name="Nagy L.G."/>
            <person name="Floudas D."/>
            <person name="Copeland A."/>
            <person name="Barry K.W."/>
            <person name="Cichocki N."/>
            <person name="Veneault-Fourrey C."/>
            <person name="LaButti K."/>
            <person name="Lindquist E.A."/>
            <person name="Lipzen A."/>
            <person name="Lundell T."/>
            <person name="Morin E."/>
            <person name="Murat C."/>
            <person name="Sun H."/>
            <person name="Tunlid A."/>
            <person name="Henrissat B."/>
            <person name="Grigoriev I.V."/>
            <person name="Hibbett D.S."/>
            <person name="Martin F."/>
            <person name="Nordberg H.P."/>
            <person name="Cantor M.N."/>
            <person name="Hua S.X."/>
        </authorList>
    </citation>
    <scope>NUCLEOTIDE SEQUENCE [LARGE SCALE GENOMIC DNA]</scope>
    <source>
        <strain evidence="4 5">F 1598</strain>
    </source>
</reference>
<dbReference type="GO" id="GO:0043531">
    <property type="term" value="F:ADP binding"/>
    <property type="evidence" value="ECO:0007669"/>
    <property type="project" value="InterPro"/>
</dbReference>
<dbReference type="SUPFAM" id="SSF48452">
    <property type="entry name" value="TPR-like"/>
    <property type="match status" value="4"/>
</dbReference>
<evidence type="ECO:0000256" key="1">
    <source>
        <dbReference type="ARBA" id="ARBA00022737"/>
    </source>
</evidence>
<gene>
    <name evidence="4" type="ORF">PILCRDRAFT_804162</name>
</gene>
<keyword evidence="2" id="KW-0802">TPR repeat</keyword>
<evidence type="ECO:0000259" key="3">
    <source>
        <dbReference type="Pfam" id="PF00931"/>
    </source>
</evidence>
<dbReference type="InterPro" id="IPR011990">
    <property type="entry name" value="TPR-like_helical_dom_sf"/>
</dbReference>
<dbReference type="Pfam" id="PF13374">
    <property type="entry name" value="TPR_10"/>
    <property type="match status" value="2"/>
</dbReference>
<organism evidence="4 5">
    <name type="scientific">Piloderma croceum (strain F 1598)</name>
    <dbReference type="NCBI Taxonomy" id="765440"/>
    <lineage>
        <taxon>Eukaryota</taxon>
        <taxon>Fungi</taxon>
        <taxon>Dikarya</taxon>
        <taxon>Basidiomycota</taxon>
        <taxon>Agaricomycotina</taxon>
        <taxon>Agaricomycetes</taxon>
        <taxon>Agaricomycetidae</taxon>
        <taxon>Atheliales</taxon>
        <taxon>Atheliaceae</taxon>
        <taxon>Piloderma</taxon>
    </lineage>
</organism>
<dbReference type="Gene3D" id="1.25.40.10">
    <property type="entry name" value="Tetratricopeptide repeat domain"/>
    <property type="match status" value="3"/>
</dbReference>
<dbReference type="InterPro" id="IPR019734">
    <property type="entry name" value="TPR_rpt"/>
</dbReference>
<proteinExistence type="predicted"/>
<name>A0A0C3EW41_PILCF</name>
<dbReference type="PANTHER" id="PTHR45641">
    <property type="entry name" value="TETRATRICOPEPTIDE REPEAT PROTEIN (AFU_ORTHOLOGUE AFUA_6G03870)"/>
    <property type="match status" value="1"/>
</dbReference>
<dbReference type="Pfam" id="PF13424">
    <property type="entry name" value="TPR_12"/>
    <property type="match status" value="5"/>
</dbReference>
<evidence type="ECO:0000313" key="4">
    <source>
        <dbReference type="EMBL" id="KIM72204.1"/>
    </source>
</evidence>
<dbReference type="PANTHER" id="PTHR45641:SF19">
    <property type="entry name" value="NEPHROCYSTIN-3"/>
    <property type="match status" value="1"/>
</dbReference>
<reference evidence="5" key="2">
    <citation type="submission" date="2015-01" db="EMBL/GenBank/DDBJ databases">
        <title>Evolutionary Origins and Diversification of the Mycorrhizal Mutualists.</title>
        <authorList>
            <consortium name="DOE Joint Genome Institute"/>
            <consortium name="Mycorrhizal Genomics Consortium"/>
            <person name="Kohler A."/>
            <person name="Kuo A."/>
            <person name="Nagy L.G."/>
            <person name="Floudas D."/>
            <person name="Copeland A."/>
            <person name="Barry K.W."/>
            <person name="Cichocki N."/>
            <person name="Veneault-Fourrey C."/>
            <person name="LaButti K."/>
            <person name="Lindquist E.A."/>
            <person name="Lipzen A."/>
            <person name="Lundell T."/>
            <person name="Morin E."/>
            <person name="Murat C."/>
            <person name="Riley R."/>
            <person name="Ohm R."/>
            <person name="Sun H."/>
            <person name="Tunlid A."/>
            <person name="Henrissat B."/>
            <person name="Grigoriev I.V."/>
            <person name="Hibbett D.S."/>
            <person name="Martin F."/>
        </authorList>
    </citation>
    <scope>NUCLEOTIDE SEQUENCE [LARGE SCALE GENOMIC DNA]</scope>
    <source>
        <strain evidence="5">F 1598</strain>
    </source>
</reference>
<dbReference type="Gene3D" id="3.40.50.300">
    <property type="entry name" value="P-loop containing nucleotide triphosphate hydrolases"/>
    <property type="match status" value="1"/>
</dbReference>
<evidence type="ECO:0000313" key="5">
    <source>
        <dbReference type="Proteomes" id="UP000054166"/>
    </source>
</evidence>
<dbReference type="InterPro" id="IPR002182">
    <property type="entry name" value="NB-ARC"/>
</dbReference>
<feature type="domain" description="NB-ARC" evidence="3">
    <location>
        <begin position="78"/>
        <end position="207"/>
    </location>
</feature>
<keyword evidence="5" id="KW-1185">Reference proteome</keyword>
<dbReference type="EMBL" id="KN833153">
    <property type="protein sequence ID" value="KIM72204.1"/>
    <property type="molecule type" value="Genomic_DNA"/>
</dbReference>
<dbReference type="InterPro" id="IPR027417">
    <property type="entry name" value="P-loop_NTPase"/>
</dbReference>
<dbReference type="Pfam" id="PF00931">
    <property type="entry name" value="NB-ARC"/>
    <property type="match status" value="1"/>
</dbReference>
<dbReference type="HOGENOM" id="CLU_000288_125_8_1"/>
<accession>A0A0C3EW41</accession>
<keyword evidence="1" id="KW-0677">Repeat</keyword>
<dbReference type="SMART" id="SM00028">
    <property type="entry name" value="TPR"/>
    <property type="match status" value="8"/>
</dbReference>
<sequence>MAQHFVDARYSTSHVVGRDQYYTFVQLGSGPEASNPLPSTLSFNDAPIYLLSPHFSGRKDELDRIGMVFGMSHGDAPTRCAIFGMPGMGKTQLILQYAKLSYNRQQYSIILWISGATIEKLNQGLAKVLTLIGHPDRDHPEQSIRLTSTRRWLEDSGVNSPLKWLLIVDNIAMEVVDFLKEHLPRTNCSGNILMTTRTEAVAEAVATVAGQRQFVFELRAPDLRQATKQLLDEAGICIGDGSSSSTAEAEALVERVGLLPLAISHAASFAKQSHKNLGDVLALYQSNHIYELISWKDDLSSYEKKSVAITFATQLVELQRQSPVCSNFLTVLSFFDPESIPVNMIVEGAEEWLRQPDDILCQTDDALTHHSKLQSLIALIQSPVYLQLAIQQLQHLSLVGYESTKDISVLRIHDLIRVTIQEYARTEDTQWFHVAVALVCGAYQHVSDPESLTCWARCEMLHPHIQSLTKWDDEHAVGDFELNRVNFGLAKYLRCRGRYSEAETLSVWVLAGREKLLGPEHPETLLAIIELAITFILQEQFNKAESLLEQALTANEKILGAEHPNTLKTVHNLAWTYSLQRRVSEAETLYGRALAGREKLLGPDHQDTLTTVHNLAIIYDKRGEYSEAEKLYRRSLTGTEKLLGPEHAHTLQTAECLAFTYEHQERYIEAEMLHQRALLGKEKVLGPEHPETLLTVHHLAWSYYLQERYTEADTLFCRALAGQERTLGHEQRDTLDTVHDIACCYESQGLYTEAEILYQRALAGKEKVLGPEHQDTLRTVHRLACCYNSRGLYTEAEALYQRALTGREKALGPEHKDTLNTVNCLALSYYKHGRRAEAETLLCHVLAFQERTLGHEHLDTLDTVCDIAWCYQLQQLYTEAEILYQRVLVGREKVLGPEHRDTLSTVHMLAWCYNSRGLYTEAEALYQRALAGREKVLGPEHKDTLKTVHDLAFSYDKQGRCAEAETLFCRVLEG</sequence>